<keyword evidence="1" id="KW-0732">Signal</keyword>
<sequence>MRGIFSSLVVLYAVAAAGPAFARATVMGQHRDWGTYSYQTSSGKACYAMTVAKEKEPASLDHGDIFFFISQKPGQAGAFEPQFKTSYNMQEGSKSILTIGGKSYSLFVQGSSAWLENPADEGQVIAAMKAGSDMKLSATSGRGNKTGYTFSLRGLSAALTEVQNCR</sequence>
<evidence type="ECO:0000256" key="1">
    <source>
        <dbReference type="SAM" id="SignalP"/>
    </source>
</evidence>
<feature type="chain" id="PRO_5037724423" evidence="1">
    <location>
        <begin position="23"/>
        <end position="166"/>
    </location>
</feature>
<dbReference type="EMBL" id="BMIF01000003">
    <property type="protein sequence ID" value="GGA61163.1"/>
    <property type="molecule type" value="Genomic_DNA"/>
</dbReference>
<organism evidence="2 3">
    <name type="scientific">Nitratireductor aestuarii</name>
    <dbReference type="NCBI Taxonomy" id="1735103"/>
    <lineage>
        <taxon>Bacteria</taxon>
        <taxon>Pseudomonadati</taxon>
        <taxon>Pseudomonadota</taxon>
        <taxon>Alphaproteobacteria</taxon>
        <taxon>Hyphomicrobiales</taxon>
        <taxon>Phyllobacteriaceae</taxon>
        <taxon>Nitratireductor</taxon>
    </lineage>
</organism>
<name>A0A916W285_9HYPH</name>
<proteinExistence type="predicted"/>
<dbReference type="Pfam" id="PF06776">
    <property type="entry name" value="IalB"/>
    <property type="match status" value="1"/>
</dbReference>
<reference evidence="2" key="2">
    <citation type="submission" date="2020-09" db="EMBL/GenBank/DDBJ databases">
        <authorList>
            <person name="Sun Q."/>
            <person name="Zhou Y."/>
        </authorList>
    </citation>
    <scope>NUCLEOTIDE SEQUENCE</scope>
    <source>
        <strain evidence="2">CGMCC 1.15320</strain>
    </source>
</reference>
<dbReference type="RefSeq" id="WP_188720212.1">
    <property type="nucleotide sequence ID" value="NZ_BMIF01000003.1"/>
</dbReference>
<dbReference type="InterPro" id="IPR038696">
    <property type="entry name" value="IalB_sf"/>
</dbReference>
<protein>
    <submittedName>
        <fullName evidence="2">Uncharacterized protein</fullName>
    </submittedName>
</protein>
<evidence type="ECO:0000313" key="2">
    <source>
        <dbReference type="EMBL" id="GGA61163.1"/>
    </source>
</evidence>
<gene>
    <name evidence="2" type="ORF">GCM10011385_13600</name>
</gene>
<reference evidence="2" key="1">
    <citation type="journal article" date="2014" name="Int. J. Syst. Evol. Microbiol.">
        <title>Complete genome sequence of Corynebacterium casei LMG S-19264T (=DSM 44701T), isolated from a smear-ripened cheese.</title>
        <authorList>
            <consortium name="US DOE Joint Genome Institute (JGI-PGF)"/>
            <person name="Walter F."/>
            <person name="Albersmeier A."/>
            <person name="Kalinowski J."/>
            <person name="Ruckert C."/>
        </authorList>
    </citation>
    <scope>NUCLEOTIDE SEQUENCE</scope>
    <source>
        <strain evidence="2">CGMCC 1.15320</strain>
    </source>
</reference>
<accession>A0A916W285</accession>
<dbReference type="InterPro" id="IPR010642">
    <property type="entry name" value="Invasion_prot_B"/>
</dbReference>
<evidence type="ECO:0000313" key="3">
    <source>
        <dbReference type="Proteomes" id="UP000636264"/>
    </source>
</evidence>
<dbReference type="Gene3D" id="2.60.40.1880">
    <property type="entry name" value="Invasion associated locus B (IalB) protein"/>
    <property type="match status" value="1"/>
</dbReference>
<keyword evidence="3" id="KW-1185">Reference proteome</keyword>
<comment type="caution">
    <text evidence="2">The sequence shown here is derived from an EMBL/GenBank/DDBJ whole genome shotgun (WGS) entry which is preliminary data.</text>
</comment>
<feature type="signal peptide" evidence="1">
    <location>
        <begin position="1"/>
        <end position="22"/>
    </location>
</feature>
<dbReference type="Proteomes" id="UP000636264">
    <property type="component" value="Unassembled WGS sequence"/>
</dbReference>
<dbReference type="AlphaFoldDB" id="A0A916W285"/>